<keyword evidence="4 7" id="KW-1133">Transmembrane helix</keyword>
<evidence type="ECO:0000256" key="3">
    <source>
        <dbReference type="ARBA" id="ARBA00022692"/>
    </source>
</evidence>
<reference evidence="8 9" key="1">
    <citation type="submission" date="2017-03" db="EMBL/GenBank/DDBJ databases">
        <title>Genome sequence of Sphingomonas dokdonensis DSM 21029.</title>
        <authorList>
            <person name="Poehlein A."/>
            <person name="Wuebbeler J.H."/>
            <person name="Steinbuechel A."/>
            <person name="Daniel R."/>
        </authorList>
    </citation>
    <scope>NUCLEOTIDE SEQUENCE [LARGE SCALE GENOMIC DNA]</scope>
    <source>
        <strain evidence="8 9">DSM 21029</strain>
    </source>
</reference>
<sequence>MAVTSQAIANRHEGRDAAQPWAIPPGGWKEVAVRAWKEAGQDNISLVASGVAFCGILAMVPLLGAIVLSYGLIATPETVIDNVRALTQLMPADAARLIGEQLANVVSTSDGKKGFGLLIALAIALYGAMKGATAVITALNIAYDEEETRGFVKLNLLALAITASAVVSAVVAVIAITMMGALEHLFPALPGPLLVVSKIVSYLAVAAVGAGVAATLYRFAPNREGARWVWLTPGSVLAALSWLLMTLGFGIYVANFGSYDATYGSLGAAVVLLTWLYLSAYVLLLGAEFNCELERQTARDTTTGAPLPMGTRGAFAADTVAGGTDADPATDPTGRSAQPHSRQPTTGAARTELTLGRNLDRAVRFGTIGKVGLIPSVFATLGLTLLGKRDKAALGITLMAAAGGLKWLTRPAAPSMASPPEPPRPAPPNRF</sequence>
<keyword evidence="2" id="KW-1003">Cell membrane</keyword>
<evidence type="ECO:0000256" key="2">
    <source>
        <dbReference type="ARBA" id="ARBA00022475"/>
    </source>
</evidence>
<dbReference type="PANTHER" id="PTHR30213:SF0">
    <property type="entry name" value="UPF0761 MEMBRANE PROTEIN YIHY"/>
    <property type="match status" value="1"/>
</dbReference>
<dbReference type="AlphaFoldDB" id="A0A245ZTW1"/>
<keyword evidence="3 7" id="KW-0812">Transmembrane</keyword>
<dbReference type="EMBL" id="NBBI01000001">
    <property type="protein sequence ID" value="OWK33184.1"/>
    <property type="molecule type" value="Genomic_DNA"/>
</dbReference>
<evidence type="ECO:0000256" key="7">
    <source>
        <dbReference type="SAM" id="Phobius"/>
    </source>
</evidence>
<feature type="region of interest" description="Disordered" evidence="6">
    <location>
        <begin position="321"/>
        <end position="350"/>
    </location>
</feature>
<organism evidence="8 9">
    <name type="scientific">Sphingomonas dokdonensis</name>
    <dbReference type="NCBI Taxonomy" id="344880"/>
    <lineage>
        <taxon>Bacteria</taxon>
        <taxon>Pseudomonadati</taxon>
        <taxon>Pseudomonadota</taxon>
        <taxon>Alphaproteobacteria</taxon>
        <taxon>Sphingomonadales</taxon>
        <taxon>Sphingomonadaceae</taxon>
        <taxon>Sphingomonas</taxon>
    </lineage>
</organism>
<comment type="subcellular location">
    <subcellularLocation>
        <location evidence="1">Cell membrane</location>
        <topology evidence="1">Multi-pass membrane protein</topology>
    </subcellularLocation>
</comment>
<feature type="transmembrane region" description="Helical" evidence="7">
    <location>
        <begin position="154"/>
        <end position="179"/>
    </location>
</feature>
<feature type="transmembrane region" description="Helical" evidence="7">
    <location>
        <begin position="199"/>
        <end position="217"/>
    </location>
</feature>
<name>A0A245ZTW1_9SPHN</name>
<feature type="compositionally biased region" description="Pro residues" evidence="6">
    <location>
        <begin position="417"/>
        <end position="431"/>
    </location>
</feature>
<protein>
    <submittedName>
        <fullName evidence="8">Uncharacterized protein</fullName>
    </submittedName>
</protein>
<evidence type="ECO:0000313" key="9">
    <source>
        <dbReference type="Proteomes" id="UP000197290"/>
    </source>
</evidence>
<proteinExistence type="predicted"/>
<dbReference type="RefSeq" id="WP_088365489.1">
    <property type="nucleotide sequence ID" value="NZ_NBBI01000001.1"/>
</dbReference>
<evidence type="ECO:0000313" key="8">
    <source>
        <dbReference type="EMBL" id="OWK33184.1"/>
    </source>
</evidence>
<keyword evidence="9" id="KW-1185">Reference proteome</keyword>
<dbReference type="GO" id="GO:0005886">
    <property type="term" value="C:plasma membrane"/>
    <property type="evidence" value="ECO:0007669"/>
    <property type="project" value="UniProtKB-SubCell"/>
</dbReference>
<dbReference type="InterPro" id="IPR017039">
    <property type="entry name" value="Virul_fac_BrkB"/>
</dbReference>
<feature type="region of interest" description="Disordered" evidence="6">
    <location>
        <begin position="410"/>
        <end position="431"/>
    </location>
</feature>
<keyword evidence="5 7" id="KW-0472">Membrane</keyword>
<feature type="compositionally biased region" description="Polar residues" evidence="6">
    <location>
        <begin position="335"/>
        <end position="348"/>
    </location>
</feature>
<comment type="caution">
    <text evidence="8">The sequence shown here is derived from an EMBL/GenBank/DDBJ whole genome shotgun (WGS) entry which is preliminary data.</text>
</comment>
<feature type="transmembrane region" description="Helical" evidence="7">
    <location>
        <begin position="266"/>
        <end position="287"/>
    </location>
</feature>
<dbReference type="OrthoDB" id="9781030at2"/>
<feature type="transmembrane region" description="Helical" evidence="7">
    <location>
        <begin position="115"/>
        <end position="142"/>
    </location>
</feature>
<dbReference type="Pfam" id="PF03631">
    <property type="entry name" value="Virul_fac_BrkB"/>
    <property type="match status" value="1"/>
</dbReference>
<feature type="transmembrane region" description="Helical" evidence="7">
    <location>
        <begin position="229"/>
        <end position="254"/>
    </location>
</feature>
<accession>A0A245ZTW1</accession>
<dbReference type="NCBIfam" id="TIGR00765">
    <property type="entry name" value="yihY_not_rbn"/>
    <property type="match status" value="1"/>
</dbReference>
<evidence type="ECO:0000256" key="1">
    <source>
        <dbReference type="ARBA" id="ARBA00004651"/>
    </source>
</evidence>
<gene>
    <name evidence="8" type="ORF">SPDO_00580</name>
</gene>
<evidence type="ECO:0000256" key="4">
    <source>
        <dbReference type="ARBA" id="ARBA00022989"/>
    </source>
</evidence>
<feature type="transmembrane region" description="Helical" evidence="7">
    <location>
        <begin position="367"/>
        <end position="386"/>
    </location>
</feature>
<evidence type="ECO:0000256" key="5">
    <source>
        <dbReference type="ARBA" id="ARBA00023136"/>
    </source>
</evidence>
<dbReference type="Proteomes" id="UP000197290">
    <property type="component" value="Unassembled WGS sequence"/>
</dbReference>
<feature type="compositionally biased region" description="Low complexity" evidence="6">
    <location>
        <begin position="321"/>
        <end position="334"/>
    </location>
</feature>
<dbReference type="PANTHER" id="PTHR30213">
    <property type="entry name" value="INNER MEMBRANE PROTEIN YHJD"/>
    <property type="match status" value="1"/>
</dbReference>
<evidence type="ECO:0000256" key="6">
    <source>
        <dbReference type="SAM" id="MobiDB-lite"/>
    </source>
</evidence>
<feature type="transmembrane region" description="Helical" evidence="7">
    <location>
        <begin position="44"/>
        <end position="73"/>
    </location>
</feature>